<comment type="function">
    <text evidence="1 8">Probably involved in transport through the plasma membrane.</text>
</comment>
<accession>A0A3N4HRJ1</accession>
<dbReference type="InterPro" id="IPR007603">
    <property type="entry name" value="Choline_transptr-like"/>
</dbReference>
<feature type="region of interest" description="Disordered" evidence="9">
    <location>
        <begin position="1"/>
        <end position="96"/>
    </location>
</feature>
<proteinExistence type="inferred from homology"/>
<organism evidence="10 11">
    <name type="scientific">Ascobolus immersus RN42</name>
    <dbReference type="NCBI Taxonomy" id="1160509"/>
    <lineage>
        <taxon>Eukaryota</taxon>
        <taxon>Fungi</taxon>
        <taxon>Dikarya</taxon>
        <taxon>Ascomycota</taxon>
        <taxon>Pezizomycotina</taxon>
        <taxon>Pezizomycetes</taxon>
        <taxon>Pezizales</taxon>
        <taxon>Ascobolaceae</taxon>
        <taxon>Ascobolus</taxon>
    </lineage>
</organism>
<evidence type="ECO:0000256" key="1">
    <source>
        <dbReference type="ARBA" id="ARBA00002957"/>
    </source>
</evidence>
<gene>
    <name evidence="10" type="ORF">BJ508DRAFT_417617</name>
</gene>
<feature type="transmembrane region" description="Helical" evidence="8">
    <location>
        <begin position="255"/>
        <end position="281"/>
    </location>
</feature>
<protein>
    <recommendedName>
        <fullName evidence="4 8">Protein PNS1</fullName>
    </recommendedName>
</protein>
<evidence type="ECO:0000256" key="9">
    <source>
        <dbReference type="SAM" id="MobiDB-lite"/>
    </source>
</evidence>
<keyword evidence="11" id="KW-1185">Reference proteome</keyword>
<reference evidence="10 11" key="1">
    <citation type="journal article" date="2018" name="Nat. Ecol. Evol.">
        <title>Pezizomycetes genomes reveal the molecular basis of ectomycorrhizal truffle lifestyle.</title>
        <authorList>
            <person name="Murat C."/>
            <person name="Payen T."/>
            <person name="Noel B."/>
            <person name="Kuo A."/>
            <person name="Morin E."/>
            <person name="Chen J."/>
            <person name="Kohler A."/>
            <person name="Krizsan K."/>
            <person name="Balestrini R."/>
            <person name="Da Silva C."/>
            <person name="Montanini B."/>
            <person name="Hainaut M."/>
            <person name="Levati E."/>
            <person name="Barry K.W."/>
            <person name="Belfiori B."/>
            <person name="Cichocki N."/>
            <person name="Clum A."/>
            <person name="Dockter R.B."/>
            <person name="Fauchery L."/>
            <person name="Guy J."/>
            <person name="Iotti M."/>
            <person name="Le Tacon F."/>
            <person name="Lindquist E.A."/>
            <person name="Lipzen A."/>
            <person name="Malagnac F."/>
            <person name="Mello A."/>
            <person name="Molinier V."/>
            <person name="Miyauchi S."/>
            <person name="Poulain J."/>
            <person name="Riccioni C."/>
            <person name="Rubini A."/>
            <person name="Sitrit Y."/>
            <person name="Splivallo R."/>
            <person name="Traeger S."/>
            <person name="Wang M."/>
            <person name="Zifcakova L."/>
            <person name="Wipf D."/>
            <person name="Zambonelli A."/>
            <person name="Paolocci F."/>
            <person name="Nowrousian M."/>
            <person name="Ottonello S."/>
            <person name="Baldrian P."/>
            <person name="Spatafora J.W."/>
            <person name="Henrissat B."/>
            <person name="Nagy L.G."/>
            <person name="Aury J.M."/>
            <person name="Wincker P."/>
            <person name="Grigoriev I.V."/>
            <person name="Bonfante P."/>
            <person name="Martin F.M."/>
        </authorList>
    </citation>
    <scope>NUCLEOTIDE SEQUENCE [LARGE SCALE GENOMIC DNA]</scope>
    <source>
        <strain evidence="10 11">RN42</strain>
    </source>
</reference>
<dbReference type="AlphaFoldDB" id="A0A3N4HRJ1"/>
<evidence type="ECO:0000256" key="3">
    <source>
        <dbReference type="ARBA" id="ARBA00007168"/>
    </source>
</evidence>
<sequence>MAHQGYPPQGYPPQQSYPMQPVGQPQYQQPTGGYPPQQPYYGQPQQTQQPYYGQPQQPPQTQYYPQHPPTFIQGSPYQPSSNGVDSPNKGEGEVAEEGMEKPVYNDKIFAILFILNLLGFIAVSVLALRGFSVAVQGNQKGKAVKGNKTGFGASLNSIILLGMIIGAAYLGASIALGVVRKWTKGFIYAAGIMNIVIGIGTALYYFAKGYYSAAIVFLIFGIFYAIAFWSWRPRIPFAVVMLNTVMGVAKKHGHVFLASAVGGIVALVFAVWFAVTMAAVYAKYTPDGSTCQNVKGTGCSSGKVTGLIIYITFSAYWITEFIKNAVHVTVSGVFGSWYFLHASPQGMPKNITRNSAKRALTFSFGSISFGSLIVAILATLRQLTQVAQRSNADQGNFMMAILFTCLKCILDLVNWLVEFFNHYAYSYIALYGKPYVQSAKTTWQMMKDRGIDALVNDSLIDPVLTAASIVIGYLCALLAFIYLEVTRPAYNNTRGYTPVAMAFGFLIGLQICNVLMTPIKSGVATIFVALAFDPEVCRQDMPELWEEIRRVYPEVSVSVGAQVV</sequence>
<dbReference type="Proteomes" id="UP000275078">
    <property type="component" value="Unassembled WGS sequence"/>
</dbReference>
<feature type="transmembrane region" description="Helical" evidence="8">
    <location>
        <begin position="463"/>
        <end position="483"/>
    </location>
</feature>
<dbReference type="EMBL" id="ML119746">
    <property type="protein sequence ID" value="RPA76329.1"/>
    <property type="molecule type" value="Genomic_DNA"/>
</dbReference>
<keyword evidence="7 8" id="KW-0472">Membrane</keyword>
<feature type="transmembrane region" description="Helical" evidence="8">
    <location>
        <begin position="108"/>
        <end position="128"/>
    </location>
</feature>
<comment type="subcellular location">
    <subcellularLocation>
        <location evidence="2 8">Cell membrane</location>
        <topology evidence="2 8">Multi-pass membrane protein</topology>
    </subcellularLocation>
</comment>
<evidence type="ECO:0000256" key="5">
    <source>
        <dbReference type="ARBA" id="ARBA00022692"/>
    </source>
</evidence>
<feature type="transmembrane region" description="Helical" evidence="8">
    <location>
        <begin position="213"/>
        <end position="231"/>
    </location>
</feature>
<dbReference type="PANTHER" id="PTHR12385">
    <property type="entry name" value="CHOLINE TRANSPORTER-LIKE (SLC FAMILY 44)"/>
    <property type="match status" value="1"/>
</dbReference>
<feature type="transmembrane region" description="Helical" evidence="8">
    <location>
        <begin position="158"/>
        <end position="179"/>
    </location>
</feature>
<evidence type="ECO:0000313" key="11">
    <source>
        <dbReference type="Proteomes" id="UP000275078"/>
    </source>
</evidence>
<name>A0A3N4HRJ1_ASCIM</name>
<evidence type="ECO:0000256" key="8">
    <source>
        <dbReference type="RuleBase" id="RU368066"/>
    </source>
</evidence>
<feature type="compositionally biased region" description="Low complexity" evidence="9">
    <location>
        <begin position="1"/>
        <end position="65"/>
    </location>
</feature>
<dbReference type="Pfam" id="PF04515">
    <property type="entry name" value="Choline_transpo"/>
    <property type="match status" value="1"/>
</dbReference>
<feature type="transmembrane region" description="Helical" evidence="8">
    <location>
        <begin position="395"/>
        <end position="417"/>
    </location>
</feature>
<feature type="transmembrane region" description="Helical" evidence="8">
    <location>
        <begin position="495"/>
        <end position="516"/>
    </location>
</feature>
<feature type="transmembrane region" description="Helical" evidence="8">
    <location>
        <begin position="186"/>
        <end position="207"/>
    </location>
</feature>
<dbReference type="GO" id="GO:0022857">
    <property type="term" value="F:transmembrane transporter activity"/>
    <property type="evidence" value="ECO:0007669"/>
    <property type="project" value="UniProtKB-UniRule"/>
</dbReference>
<feature type="compositionally biased region" description="Polar residues" evidence="9">
    <location>
        <begin position="72"/>
        <end position="85"/>
    </location>
</feature>
<dbReference type="STRING" id="1160509.A0A3N4HRJ1"/>
<evidence type="ECO:0000256" key="7">
    <source>
        <dbReference type="ARBA" id="ARBA00023136"/>
    </source>
</evidence>
<keyword evidence="6 8" id="KW-1133">Transmembrane helix</keyword>
<evidence type="ECO:0000256" key="4">
    <source>
        <dbReference type="ARBA" id="ARBA00015388"/>
    </source>
</evidence>
<dbReference type="OrthoDB" id="44736at2759"/>
<keyword evidence="5 8" id="KW-0812">Transmembrane</keyword>
<dbReference type="PANTHER" id="PTHR12385:SF4">
    <property type="entry name" value="PROTEIN PNS1"/>
    <property type="match status" value="1"/>
</dbReference>
<dbReference type="GO" id="GO:0005886">
    <property type="term" value="C:plasma membrane"/>
    <property type="evidence" value="ECO:0007669"/>
    <property type="project" value="UniProtKB-SubCell"/>
</dbReference>
<evidence type="ECO:0000256" key="2">
    <source>
        <dbReference type="ARBA" id="ARBA00004651"/>
    </source>
</evidence>
<comment type="similarity">
    <text evidence="3 8">Belongs to the CTL (choline transporter-like) family.</text>
</comment>
<feature type="transmembrane region" description="Helical" evidence="8">
    <location>
        <begin position="325"/>
        <end position="342"/>
    </location>
</feature>
<feature type="transmembrane region" description="Helical" evidence="8">
    <location>
        <begin position="362"/>
        <end position="383"/>
    </location>
</feature>
<evidence type="ECO:0000313" key="10">
    <source>
        <dbReference type="EMBL" id="RPA76329.1"/>
    </source>
</evidence>
<evidence type="ECO:0000256" key="6">
    <source>
        <dbReference type="ARBA" id="ARBA00022989"/>
    </source>
</evidence>